<feature type="compositionally biased region" description="Basic and acidic residues" evidence="1">
    <location>
        <begin position="1"/>
        <end position="21"/>
    </location>
</feature>
<keyword evidence="2" id="KW-0812">Transmembrane</keyword>
<keyword evidence="2" id="KW-0472">Membrane</keyword>
<evidence type="ECO:0000256" key="1">
    <source>
        <dbReference type="SAM" id="MobiDB-lite"/>
    </source>
</evidence>
<dbReference type="EMBL" id="BAABVV010000012">
    <property type="protein sequence ID" value="GAA6113728.1"/>
    <property type="molecule type" value="Genomic_DNA"/>
</dbReference>
<name>A0ABP9ZG11_9LACO</name>
<gene>
    <name evidence="3" type="ORF">AP20H10_00910</name>
</gene>
<evidence type="ECO:0000313" key="3">
    <source>
        <dbReference type="EMBL" id="GAA6113728.1"/>
    </source>
</evidence>
<protein>
    <submittedName>
        <fullName evidence="3">Uncharacterized protein</fullName>
    </submittedName>
</protein>
<dbReference type="InterPro" id="IPR047752">
    <property type="entry name" value="MacP"/>
</dbReference>
<sequence>MITRKEYQSNKKKQHLDDEFITRSQSNEDMPNQEEISRNNTISEDDKIKKLARKLNWAIVLLVLLIIVVYLILIYVNP</sequence>
<organism evidence="3 4">
    <name type="scientific">Apilactobacillus apinorum</name>
    <dbReference type="NCBI Taxonomy" id="1218495"/>
    <lineage>
        <taxon>Bacteria</taxon>
        <taxon>Bacillati</taxon>
        <taxon>Bacillota</taxon>
        <taxon>Bacilli</taxon>
        <taxon>Lactobacillales</taxon>
        <taxon>Lactobacillaceae</taxon>
        <taxon>Apilactobacillus</taxon>
    </lineage>
</organism>
<keyword evidence="2" id="KW-1133">Transmembrane helix</keyword>
<feature type="region of interest" description="Disordered" evidence="1">
    <location>
        <begin position="1"/>
        <end position="39"/>
    </location>
</feature>
<feature type="transmembrane region" description="Helical" evidence="2">
    <location>
        <begin position="55"/>
        <end position="76"/>
    </location>
</feature>
<reference evidence="3 4" key="1">
    <citation type="submission" date="2024-03" db="EMBL/GenBank/DDBJ databases">
        <title>Inconsistent identification of Apilactobacillus kunkeei-related strains obtained by well-developed overall genome related indices.</title>
        <authorList>
            <person name="Maeno S."/>
            <person name="Endo A."/>
        </authorList>
    </citation>
    <scope>NUCLEOTIDE SEQUENCE [LARGE SCALE GENOMIC DNA]</scope>
    <source>
        <strain evidence="3 4">20H-10</strain>
    </source>
</reference>
<accession>A0ABP9ZG11</accession>
<evidence type="ECO:0000313" key="4">
    <source>
        <dbReference type="Proteomes" id="UP001438112"/>
    </source>
</evidence>
<keyword evidence="4" id="KW-1185">Reference proteome</keyword>
<evidence type="ECO:0000256" key="2">
    <source>
        <dbReference type="SAM" id="Phobius"/>
    </source>
</evidence>
<dbReference type="RefSeq" id="WP_053950243.1">
    <property type="nucleotide sequence ID" value="NZ_BAABVV010000012.1"/>
</dbReference>
<dbReference type="Pfam" id="PF26336">
    <property type="entry name" value="MacP_activator"/>
    <property type="match status" value="1"/>
</dbReference>
<comment type="caution">
    <text evidence="3">The sequence shown here is derived from an EMBL/GenBank/DDBJ whole genome shotgun (WGS) entry which is preliminary data.</text>
</comment>
<proteinExistence type="predicted"/>
<dbReference type="Proteomes" id="UP001438112">
    <property type="component" value="Unassembled WGS sequence"/>
</dbReference>